<proteinExistence type="predicted"/>
<keyword evidence="1" id="KW-0812">Transmembrane</keyword>
<name>A0A5B7FU59_PORTR</name>
<feature type="transmembrane region" description="Helical" evidence="1">
    <location>
        <begin position="6"/>
        <end position="33"/>
    </location>
</feature>
<keyword evidence="1" id="KW-1133">Transmembrane helix</keyword>
<accession>A0A5B7FU59</accession>
<sequence>MDETKMPIVICLIIYFFAFLLLFLLIIVAATHLRITQAEALRQLVPVSGRKVLLVEEPLLQLKDLVVGEGGAALSLLLRRLPVVEEIDGICLAGREEKFVS</sequence>
<keyword evidence="1" id="KW-0472">Membrane</keyword>
<evidence type="ECO:0000256" key="1">
    <source>
        <dbReference type="SAM" id="Phobius"/>
    </source>
</evidence>
<organism evidence="2 3">
    <name type="scientific">Portunus trituberculatus</name>
    <name type="common">Swimming crab</name>
    <name type="synonym">Neptunus trituberculatus</name>
    <dbReference type="NCBI Taxonomy" id="210409"/>
    <lineage>
        <taxon>Eukaryota</taxon>
        <taxon>Metazoa</taxon>
        <taxon>Ecdysozoa</taxon>
        <taxon>Arthropoda</taxon>
        <taxon>Crustacea</taxon>
        <taxon>Multicrustacea</taxon>
        <taxon>Malacostraca</taxon>
        <taxon>Eumalacostraca</taxon>
        <taxon>Eucarida</taxon>
        <taxon>Decapoda</taxon>
        <taxon>Pleocyemata</taxon>
        <taxon>Brachyura</taxon>
        <taxon>Eubrachyura</taxon>
        <taxon>Portunoidea</taxon>
        <taxon>Portunidae</taxon>
        <taxon>Portuninae</taxon>
        <taxon>Portunus</taxon>
    </lineage>
</organism>
<protein>
    <submittedName>
        <fullName evidence="2">Uncharacterized protein</fullName>
    </submittedName>
</protein>
<dbReference type="Proteomes" id="UP000324222">
    <property type="component" value="Unassembled WGS sequence"/>
</dbReference>
<keyword evidence="3" id="KW-1185">Reference proteome</keyword>
<dbReference type="AlphaFoldDB" id="A0A5B7FU59"/>
<evidence type="ECO:0000313" key="3">
    <source>
        <dbReference type="Proteomes" id="UP000324222"/>
    </source>
</evidence>
<gene>
    <name evidence="2" type="ORF">E2C01_042661</name>
</gene>
<evidence type="ECO:0000313" key="2">
    <source>
        <dbReference type="EMBL" id="MPC48875.1"/>
    </source>
</evidence>
<reference evidence="2 3" key="1">
    <citation type="submission" date="2019-05" db="EMBL/GenBank/DDBJ databases">
        <title>Another draft genome of Portunus trituberculatus and its Hox gene families provides insights of decapod evolution.</title>
        <authorList>
            <person name="Jeong J.-H."/>
            <person name="Song I."/>
            <person name="Kim S."/>
            <person name="Choi T."/>
            <person name="Kim D."/>
            <person name="Ryu S."/>
            <person name="Kim W."/>
        </authorList>
    </citation>
    <scope>NUCLEOTIDE SEQUENCE [LARGE SCALE GENOMIC DNA]</scope>
    <source>
        <tissue evidence="2">Muscle</tissue>
    </source>
</reference>
<dbReference type="EMBL" id="VSRR010008532">
    <property type="protein sequence ID" value="MPC48875.1"/>
    <property type="molecule type" value="Genomic_DNA"/>
</dbReference>
<comment type="caution">
    <text evidence="2">The sequence shown here is derived from an EMBL/GenBank/DDBJ whole genome shotgun (WGS) entry which is preliminary data.</text>
</comment>